<dbReference type="KEGG" id="clk:CGC53_05195"/>
<dbReference type="SUPFAM" id="SSF53474">
    <property type="entry name" value="alpha/beta-Hydrolases"/>
    <property type="match status" value="1"/>
</dbReference>
<gene>
    <name evidence="5" type="ORF">CGC53_05195</name>
</gene>
<evidence type="ECO:0000313" key="6">
    <source>
        <dbReference type="Proteomes" id="UP000217276"/>
    </source>
</evidence>
<dbReference type="InterPro" id="IPR050955">
    <property type="entry name" value="Plant_Biomass_Hydrol_Est"/>
</dbReference>
<keyword evidence="6" id="KW-1185">Reference proteome</keyword>
<evidence type="ECO:0000256" key="1">
    <source>
        <dbReference type="ARBA" id="ARBA00022729"/>
    </source>
</evidence>
<dbReference type="InterPro" id="IPR029058">
    <property type="entry name" value="AB_hydrolase_fold"/>
</dbReference>
<dbReference type="GO" id="GO:0016787">
    <property type="term" value="F:hydrolase activity"/>
    <property type="evidence" value="ECO:0007669"/>
    <property type="project" value="UniProtKB-KW"/>
</dbReference>
<organism evidence="5 6">
    <name type="scientific">Capnocytophaga leadbetteri</name>
    <dbReference type="NCBI Taxonomy" id="327575"/>
    <lineage>
        <taxon>Bacteria</taxon>
        <taxon>Pseudomonadati</taxon>
        <taxon>Bacteroidota</taxon>
        <taxon>Flavobacteriia</taxon>
        <taxon>Flavobacteriales</taxon>
        <taxon>Flavobacteriaceae</taxon>
        <taxon>Capnocytophaga</taxon>
    </lineage>
</organism>
<reference evidence="6" key="1">
    <citation type="submission" date="2017-06" db="EMBL/GenBank/DDBJ databases">
        <title>Capnocytophaga spp. assemblies.</title>
        <authorList>
            <person name="Gulvik C.A."/>
        </authorList>
    </citation>
    <scope>NUCLEOTIDE SEQUENCE [LARGE SCALE GENOMIC DNA]</scope>
    <source>
        <strain evidence="6">H6253</strain>
    </source>
</reference>
<dbReference type="EMBL" id="CP022384">
    <property type="protein sequence ID" value="ATA81783.1"/>
    <property type="molecule type" value="Genomic_DNA"/>
</dbReference>
<dbReference type="RefSeq" id="WP_095913825.1">
    <property type="nucleotide sequence ID" value="NZ_CP022384.1"/>
</dbReference>
<dbReference type="InterPro" id="IPR036034">
    <property type="entry name" value="PDZ_sf"/>
</dbReference>
<dbReference type="Gene3D" id="2.30.42.10">
    <property type="match status" value="1"/>
</dbReference>
<accession>A0A250F9I4</accession>
<dbReference type="AlphaFoldDB" id="A0A250F9I4"/>
<evidence type="ECO:0000256" key="2">
    <source>
        <dbReference type="ARBA" id="ARBA00022801"/>
    </source>
</evidence>
<dbReference type="InterPro" id="IPR003140">
    <property type="entry name" value="PLipase/COase/thioEstase"/>
</dbReference>
<dbReference type="Gene3D" id="3.40.50.1820">
    <property type="entry name" value="alpha/beta hydrolase"/>
    <property type="match status" value="1"/>
</dbReference>
<proteinExistence type="predicted"/>
<feature type="signal peptide" evidence="3">
    <location>
        <begin position="1"/>
        <end position="17"/>
    </location>
</feature>
<dbReference type="PANTHER" id="PTHR43037:SF5">
    <property type="entry name" value="FERULOYL ESTERASE"/>
    <property type="match status" value="1"/>
</dbReference>
<dbReference type="Proteomes" id="UP000217276">
    <property type="component" value="Chromosome"/>
</dbReference>
<feature type="chain" id="PRO_5012715966" evidence="3">
    <location>
        <begin position="18"/>
        <end position="430"/>
    </location>
</feature>
<evidence type="ECO:0000256" key="3">
    <source>
        <dbReference type="SAM" id="SignalP"/>
    </source>
</evidence>
<evidence type="ECO:0000259" key="4">
    <source>
        <dbReference type="Pfam" id="PF02230"/>
    </source>
</evidence>
<keyword evidence="1 3" id="KW-0732">Signal</keyword>
<evidence type="ECO:0000313" key="5">
    <source>
        <dbReference type="EMBL" id="ATA81783.1"/>
    </source>
</evidence>
<dbReference type="PANTHER" id="PTHR43037">
    <property type="entry name" value="UNNAMED PRODUCT-RELATED"/>
    <property type="match status" value="1"/>
</dbReference>
<keyword evidence="2" id="KW-0378">Hydrolase</keyword>
<feature type="domain" description="Phospholipase/carboxylesterase/thioesterase" evidence="4">
    <location>
        <begin position="109"/>
        <end position="215"/>
    </location>
</feature>
<protein>
    <submittedName>
        <fullName evidence="5">Phospholipase</fullName>
    </submittedName>
</protein>
<dbReference type="SUPFAM" id="SSF50156">
    <property type="entry name" value="PDZ domain-like"/>
    <property type="match status" value="1"/>
</dbReference>
<sequence length="430" mass="47958">MNKCMMLLLACVTALQAQEIKTSQQLCADGQSRPYVVYTPTNPNPKTKPLLVFLHGAVASPQVNANPEGYARKSPLVQLAETADCYLLFCFGQKGATWFDAVGQQMVMDEITAVKQQYPIDPDKIFLSGFSDGGSGVYYFAMTQPDPFAGFIAMNGSLKVASMLGEEEIFPCNMNQKPLYILNTTGDSLYPLEQITPSIDFLRKENPNITFKTPTGDHFLGYLPEEQSALVDFIKNHTRQPLTHIVWETSNIGKINQIGWLSLKSLALEQERAPWHTLYPKVTIQNNKADLGIKYDYTYKGKGLRIAGFKNDTVTAKRLGAKEGDVLIALERDSISSPMAPMLYTAQKKAGEPTELTVLREGATLVLKGNFNQGYPYALLKHQHKTAKIEAEIRGKEVYVRTSRIGTYEIDRKQTPVKIKGKVKDFINKP</sequence>
<name>A0A250F9I4_9FLAO</name>
<dbReference type="Pfam" id="PF02230">
    <property type="entry name" value="Abhydrolase_2"/>
    <property type="match status" value="1"/>
</dbReference>